<dbReference type="AlphaFoldDB" id="A0A914BTM1"/>
<keyword evidence="6" id="KW-0804">Transcription</keyword>
<comment type="subcellular location">
    <subcellularLocation>
        <location evidence="1">Nucleus</location>
    </subcellularLocation>
</comment>
<keyword evidence="7" id="KW-0539">Nucleus</keyword>
<dbReference type="GO" id="GO:0003712">
    <property type="term" value="F:transcription coregulator activity"/>
    <property type="evidence" value="ECO:0007669"/>
    <property type="project" value="TreeGrafter"/>
</dbReference>
<sequence length="1087" mass="121501">MYRFLPLSYSYLHALKLGCTSSHRSLRFMETIQQRSQSLKELLLKAWRERWSDVQWSTHMKRILPPGVSGDAYKLTDIILTQAFVGPNPNSLMLSYLKHIIVSQVVSHTAVLSTIIEYETVCITRPYCMRGLLEILNGCINRINCQGSMEECLTLCQSFLQVIHWLLHSITLMLDKMPDMRDLQVMASNLDIISEILRITCTSRVNKLLLFVAKLEDKATWTEIEETVSSIRTTLFAIQSQQSQEQPTRSKLTDEIQSGSSQLDQFLSAPRTTHASQGANKKDKGERTTESIRERLERSLQEVLRLAQLDSSPSPCSNSLELKTMSSCIGVMTFMEAALNVTGDLQPFVDQLLLVEQLQNLPRASVYLELCQASLLGLIDLPDTCEELKWLAFTFIKLPQILARMKQSPSPRDSTDSALHFISCFEQLLRFNVLIDQADTKHNCDCMQQLLQQCSKLGLITENQLRELLAARSATRRAPVQSRSSGHGSHESPQQLPNSTLVIRAEPTSTSILKKWDMDYSKNPDELLGVLGHMMSGKSFELIIAVLATTGKLKKFTAKLIKFNEQACKQTQAEVTKGSQVRAALFDISFLMLCHIAQLYGTEMVTSNGGDSFFETWVQQCIPDDNGAKPLGSFPAVEPSKGDVLLSQYHSGMDIKTMQARWNEVIDTMPYIMQEVLFAWENGATNVDQIQKLIDNVASKLCCLPICCVAWLCSHIAVLASTERNRALSLLQIICSHQASSQLGVPLQIYDNERNAMMQIIIRKMCSTSPVTNPMAKTSRDVPSLPPATPATQVLSSVFAEIMDKGCVDRRTLALVDQLITCGGVLWFCRGVVLEICSLHCKNDLTMAVEVAFALFQVDIEQLTLTLTRKVLPRILADPLNFEKLSNPRGHALARLTVWCIAATLTNHTSSRDSKCKESPFRLLRGRKRPRMDLDREDSSVLKDEARPSKIRRLLSVGDEDNATSTLTGSVNYSTGFLVAQTLQQLNEPFPRALVSLFQLFSSLMSSSMIGPRTEFVISFMTEIIHCSEHIASGVLQFAPITMMSQMLNTSSGQFLLDLALAIGRVDSVVARRLAAKALCHNKTGRF</sequence>
<organism evidence="10 11">
    <name type="scientific">Patiria miniata</name>
    <name type="common">Bat star</name>
    <name type="synonym">Asterina miniata</name>
    <dbReference type="NCBI Taxonomy" id="46514"/>
    <lineage>
        <taxon>Eukaryota</taxon>
        <taxon>Metazoa</taxon>
        <taxon>Echinodermata</taxon>
        <taxon>Eleutherozoa</taxon>
        <taxon>Asterozoa</taxon>
        <taxon>Asteroidea</taxon>
        <taxon>Valvatacea</taxon>
        <taxon>Valvatida</taxon>
        <taxon>Asterinidae</taxon>
        <taxon>Patiria</taxon>
    </lineage>
</organism>
<dbReference type="RefSeq" id="XP_038078947.1">
    <property type="nucleotide sequence ID" value="XM_038223019.1"/>
</dbReference>
<comment type="similarity">
    <text evidence="2">Belongs to the Mediator complex subunit 24 family.</text>
</comment>
<feature type="compositionally biased region" description="Basic and acidic residues" evidence="9">
    <location>
        <begin position="280"/>
        <end position="291"/>
    </location>
</feature>
<evidence type="ECO:0000256" key="8">
    <source>
        <dbReference type="ARBA" id="ARBA00031960"/>
    </source>
</evidence>
<dbReference type="PANTHER" id="PTHR12898:SF1">
    <property type="entry name" value="MEDIATOR OF RNA POLYMERASE II TRANSCRIPTION SUBUNIT 24"/>
    <property type="match status" value="1"/>
</dbReference>
<protein>
    <recommendedName>
        <fullName evidence="3">Mediator of RNA polymerase II transcription subunit 24</fullName>
    </recommendedName>
    <alternativeName>
        <fullName evidence="8">Mediator complex subunit 24</fullName>
    </alternativeName>
</protein>
<dbReference type="GO" id="GO:0060261">
    <property type="term" value="P:positive regulation of transcription initiation by RNA polymerase II"/>
    <property type="evidence" value="ECO:0007669"/>
    <property type="project" value="TreeGrafter"/>
</dbReference>
<name>A0A914BTM1_PATMI</name>
<feature type="compositionally biased region" description="Polar residues" evidence="9">
    <location>
        <begin position="267"/>
        <end position="279"/>
    </location>
</feature>
<keyword evidence="11" id="KW-1185">Reference proteome</keyword>
<dbReference type="OMA" id="RWSDSQW"/>
<feature type="compositionally biased region" description="Polar residues" evidence="9">
    <location>
        <begin position="481"/>
        <end position="501"/>
    </location>
</feature>
<evidence type="ECO:0000256" key="3">
    <source>
        <dbReference type="ARBA" id="ARBA00019693"/>
    </source>
</evidence>
<evidence type="ECO:0000256" key="1">
    <source>
        <dbReference type="ARBA" id="ARBA00004123"/>
    </source>
</evidence>
<evidence type="ECO:0000256" key="2">
    <source>
        <dbReference type="ARBA" id="ARBA00007864"/>
    </source>
</evidence>
<dbReference type="Pfam" id="PF11277">
    <property type="entry name" value="Med24_N"/>
    <property type="match status" value="2"/>
</dbReference>
<evidence type="ECO:0000256" key="9">
    <source>
        <dbReference type="SAM" id="MobiDB-lite"/>
    </source>
</evidence>
<dbReference type="PANTHER" id="PTHR12898">
    <property type="entry name" value="MEDIATOR OF RNA POLYMERASE II TRANSCRIPTION SUBUNIT 24"/>
    <property type="match status" value="1"/>
</dbReference>
<accession>A0A914BTM1</accession>
<dbReference type="OrthoDB" id="21216at2759"/>
<feature type="region of interest" description="Disordered" evidence="9">
    <location>
        <begin position="267"/>
        <end position="291"/>
    </location>
</feature>
<dbReference type="GO" id="GO:0016592">
    <property type="term" value="C:mediator complex"/>
    <property type="evidence" value="ECO:0007669"/>
    <property type="project" value="InterPro"/>
</dbReference>
<evidence type="ECO:0000313" key="10">
    <source>
        <dbReference type="EnsemblMetazoa" id="XP_038078947.1"/>
    </source>
</evidence>
<dbReference type="Proteomes" id="UP000887568">
    <property type="component" value="Unplaced"/>
</dbReference>
<reference evidence="10" key="1">
    <citation type="submission" date="2022-11" db="UniProtKB">
        <authorList>
            <consortium name="EnsemblMetazoa"/>
        </authorList>
    </citation>
    <scope>IDENTIFICATION</scope>
</reference>
<dbReference type="EnsemblMetazoa" id="XM_038223019.1">
    <property type="protein sequence ID" value="XP_038078947.1"/>
    <property type="gene ID" value="LOC119746210"/>
</dbReference>
<dbReference type="InterPro" id="IPR021429">
    <property type="entry name" value="Mediator_Med24"/>
</dbReference>
<evidence type="ECO:0000256" key="5">
    <source>
        <dbReference type="ARBA" id="ARBA00023159"/>
    </source>
</evidence>
<keyword evidence="5" id="KW-0010">Activator</keyword>
<evidence type="ECO:0000256" key="6">
    <source>
        <dbReference type="ARBA" id="ARBA00023163"/>
    </source>
</evidence>
<evidence type="ECO:0000256" key="7">
    <source>
        <dbReference type="ARBA" id="ARBA00023242"/>
    </source>
</evidence>
<keyword evidence="4" id="KW-0805">Transcription regulation</keyword>
<evidence type="ECO:0000256" key="4">
    <source>
        <dbReference type="ARBA" id="ARBA00023015"/>
    </source>
</evidence>
<feature type="region of interest" description="Disordered" evidence="9">
    <location>
        <begin position="476"/>
        <end position="501"/>
    </location>
</feature>
<evidence type="ECO:0000313" key="11">
    <source>
        <dbReference type="Proteomes" id="UP000887568"/>
    </source>
</evidence>
<proteinExistence type="inferred from homology"/>
<dbReference type="GeneID" id="119746210"/>